<keyword evidence="3" id="KW-1185">Reference proteome</keyword>
<feature type="region of interest" description="Disordered" evidence="1">
    <location>
        <begin position="55"/>
        <end position="75"/>
    </location>
</feature>
<dbReference type="EMBL" id="BMIN01000006">
    <property type="protein sequence ID" value="GGD11095.1"/>
    <property type="molecule type" value="Genomic_DNA"/>
</dbReference>
<evidence type="ECO:0000313" key="3">
    <source>
        <dbReference type="Proteomes" id="UP000642571"/>
    </source>
</evidence>
<evidence type="ECO:0000256" key="1">
    <source>
        <dbReference type="SAM" id="MobiDB-lite"/>
    </source>
</evidence>
<accession>A0ABQ1Q2H4</accession>
<proteinExistence type="predicted"/>
<gene>
    <name evidence="2" type="ORF">GCM10011389_18320</name>
</gene>
<reference evidence="3" key="1">
    <citation type="journal article" date="2019" name="Int. J. Syst. Evol. Microbiol.">
        <title>The Global Catalogue of Microorganisms (GCM) 10K type strain sequencing project: providing services to taxonomists for standard genome sequencing and annotation.</title>
        <authorList>
            <consortium name="The Broad Institute Genomics Platform"/>
            <consortium name="The Broad Institute Genome Sequencing Center for Infectious Disease"/>
            <person name="Wu L."/>
            <person name="Ma J."/>
        </authorList>
    </citation>
    <scope>NUCLEOTIDE SEQUENCE [LARGE SCALE GENOMIC DNA]</scope>
    <source>
        <strain evidence="3">CGMCC 1.15353</strain>
    </source>
</reference>
<organism evidence="2 3">
    <name type="scientific">Pontibacillus salipaludis</name>
    <dbReference type="NCBI Taxonomy" id="1697394"/>
    <lineage>
        <taxon>Bacteria</taxon>
        <taxon>Bacillati</taxon>
        <taxon>Bacillota</taxon>
        <taxon>Bacilli</taxon>
        <taxon>Bacillales</taxon>
        <taxon>Bacillaceae</taxon>
        <taxon>Pontibacillus</taxon>
    </lineage>
</organism>
<feature type="compositionally biased region" description="Basic and acidic residues" evidence="1">
    <location>
        <begin position="57"/>
        <end position="67"/>
    </location>
</feature>
<dbReference type="Proteomes" id="UP000642571">
    <property type="component" value="Unassembled WGS sequence"/>
</dbReference>
<evidence type="ECO:0000313" key="2">
    <source>
        <dbReference type="EMBL" id="GGD11095.1"/>
    </source>
</evidence>
<sequence>MKCAGGGTISRSSTKTATLIANVERPHVVWGRISKMTEVGLSHCSQIAYHARPYPPELDKRNAEDKFSPNSNIYS</sequence>
<protein>
    <submittedName>
        <fullName evidence="2">Uncharacterized protein</fullName>
    </submittedName>
</protein>
<name>A0ABQ1Q2H4_9BACI</name>
<comment type="caution">
    <text evidence="2">The sequence shown here is derived from an EMBL/GenBank/DDBJ whole genome shotgun (WGS) entry which is preliminary data.</text>
</comment>